<sequence length="59" mass="6836">MLGYRLMPKVCNNWREALFMGYFAPIDTWLTIASKALEQFHMSNMLADCSQILVKVIPK</sequence>
<comment type="caution">
    <text evidence="1">The sequence shown here is derived from an EMBL/GenBank/DDBJ whole genome shotgun (WGS) entry which is preliminary data.</text>
</comment>
<proteinExistence type="predicted"/>
<evidence type="ECO:0000313" key="1">
    <source>
        <dbReference type="EMBL" id="OKP12718.1"/>
    </source>
</evidence>
<dbReference type="EMBL" id="MNBE01000182">
    <property type="protein sequence ID" value="OKP12718.1"/>
    <property type="molecule type" value="Genomic_DNA"/>
</dbReference>
<organism evidence="1 2">
    <name type="scientific">Penicillium subrubescens</name>
    <dbReference type="NCBI Taxonomy" id="1316194"/>
    <lineage>
        <taxon>Eukaryota</taxon>
        <taxon>Fungi</taxon>
        <taxon>Dikarya</taxon>
        <taxon>Ascomycota</taxon>
        <taxon>Pezizomycotina</taxon>
        <taxon>Eurotiomycetes</taxon>
        <taxon>Eurotiomycetidae</taxon>
        <taxon>Eurotiales</taxon>
        <taxon>Aspergillaceae</taxon>
        <taxon>Penicillium</taxon>
    </lineage>
</organism>
<gene>
    <name evidence="1" type="ORF">PENSUB_1658</name>
</gene>
<keyword evidence="2" id="KW-1185">Reference proteome</keyword>
<reference evidence="1 2" key="1">
    <citation type="submission" date="2016-10" db="EMBL/GenBank/DDBJ databases">
        <title>Genome sequence of the ascomycete fungus Penicillium subrubescens.</title>
        <authorList>
            <person name="De Vries R.P."/>
            <person name="Peng M."/>
            <person name="Dilokpimol A."/>
            <person name="Hilden K."/>
            <person name="Makela M.R."/>
            <person name="Grigoriev I."/>
            <person name="Riley R."/>
            <person name="Granchi Z."/>
        </authorList>
    </citation>
    <scope>NUCLEOTIDE SEQUENCE [LARGE SCALE GENOMIC DNA]</scope>
    <source>
        <strain evidence="1 2">CBS 132785</strain>
    </source>
</reference>
<dbReference type="Proteomes" id="UP000186955">
    <property type="component" value="Unassembled WGS sequence"/>
</dbReference>
<protein>
    <submittedName>
        <fullName evidence="1">Uncharacterized protein</fullName>
    </submittedName>
</protein>
<dbReference type="AlphaFoldDB" id="A0A1Q5UJP4"/>
<accession>A0A1Q5UJP4</accession>
<evidence type="ECO:0000313" key="2">
    <source>
        <dbReference type="Proteomes" id="UP000186955"/>
    </source>
</evidence>
<name>A0A1Q5UJP4_9EURO</name>